<dbReference type="GO" id="GO:0052689">
    <property type="term" value="F:carboxylic ester hydrolase activity"/>
    <property type="evidence" value="ECO:0007669"/>
    <property type="project" value="TreeGrafter"/>
</dbReference>
<name>A0A8H4XJ45_9HYPO</name>
<dbReference type="Proteomes" id="UP000635477">
    <property type="component" value="Unassembled WGS sequence"/>
</dbReference>
<dbReference type="InterPro" id="IPR050654">
    <property type="entry name" value="AChE-related_enzymes"/>
</dbReference>
<keyword evidence="3" id="KW-0732">Signal</keyword>
<protein>
    <recommendedName>
        <fullName evidence="3">Carboxylic ester hydrolase</fullName>
        <ecNumber evidence="3">3.1.1.-</ecNumber>
    </recommendedName>
</protein>
<proteinExistence type="inferred from homology"/>
<dbReference type="EC" id="3.1.1.-" evidence="3"/>
<evidence type="ECO:0000256" key="3">
    <source>
        <dbReference type="RuleBase" id="RU361235"/>
    </source>
</evidence>
<reference evidence="5" key="1">
    <citation type="journal article" date="2020" name="BMC Genomics">
        <title>Correction to: Identification and distribution of gene clusters required for synthesis of sphingolipid metabolism inhibitors in diverse species of the filamentous fungus Fusarium.</title>
        <authorList>
            <person name="Kim H.S."/>
            <person name="Lohmar J.M."/>
            <person name="Busman M."/>
            <person name="Brown D.W."/>
            <person name="Naumann T.A."/>
            <person name="Divon H.H."/>
            <person name="Lysoe E."/>
            <person name="Uhlig S."/>
            <person name="Proctor R.H."/>
        </authorList>
    </citation>
    <scope>NUCLEOTIDE SEQUENCE</scope>
    <source>
        <strain evidence="5">NRRL 22465</strain>
    </source>
</reference>
<dbReference type="InterPro" id="IPR002018">
    <property type="entry name" value="CarbesteraseB"/>
</dbReference>
<dbReference type="Pfam" id="PF00135">
    <property type="entry name" value="COesterase"/>
    <property type="match status" value="1"/>
</dbReference>
<accession>A0A8H4XJ45</accession>
<dbReference type="PROSITE" id="PS00122">
    <property type="entry name" value="CARBOXYLESTERASE_B_1"/>
    <property type="match status" value="1"/>
</dbReference>
<evidence type="ECO:0000259" key="4">
    <source>
        <dbReference type="Pfam" id="PF00135"/>
    </source>
</evidence>
<dbReference type="Gene3D" id="3.40.50.1820">
    <property type="entry name" value="alpha/beta hydrolase"/>
    <property type="match status" value="1"/>
</dbReference>
<feature type="domain" description="Carboxylesterase type B" evidence="4">
    <location>
        <begin position="28"/>
        <end position="479"/>
    </location>
</feature>
<reference evidence="5" key="2">
    <citation type="submission" date="2020-05" db="EMBL/GenBank/DDBJ databases">
        <authorList>
            <person name="Kim H.-S."/>
            <person name="Proctor R.H."/>
            <person name="Brown D.W."/>
        </authorList>
    </citation>
    <scope>NUCLEOTIDE SEQUENCE</scope>
    <source>
        <strain evidence="5">NRRL 22465</strain>
    </source>
</reference>
<evidence type="ECO:0000256" key="1">
    <source>
        <dbReference type="ARBA" id="ARBA00005964"/>
    </source>
</evidence>
<organism evidence="5 6">
    <name type="scientific">Fusarium zealandicum</name>
    <dbReference type="NCBI Taxonomy" id="1053134"/>
    <lineage>
        <taxon>Eukaryota</taxon>
        <taxon>Fungi</taxon>
        <taxon>Dikarya</taxon>
        <taxon>Ascomycota</taxon>
        <taxon>Pezizomycotina</taxon>
        <taxon>Sordariomycetes</taxon>
        <taxon>Hypocreomycetidae</taxon>
        <taxon>Hypocreales</taxon>
        <taxon>Nectriaceae</taxon>
        <taxon>Fusarium</taxon>
        <taxon>Fusarium staphyleae species complex</taxon>
    </lineage>
</organism>
<evidence type="ECO:0000256" key="2">
    <source>
        <dbReference type="ARBA" id="ARBA00022801"/>
    </source>
</evidence>
<dbReference type="InterPro" id="IPR019826">
    <property type="entry name" value="Carboxylesterase_B_AS"/>
</dbReference>
<evidence type="ECO:0000313" key="6">
    <source>
        <dbReference type="Proteomes" id="UP000635477"/>
    </source>
</evidence>
<dbReference type="EMBL" id="JABEYC010000448">
    <property type="protein sequence ID" value="KAF4977265.1"/>
    <property type="molecule type" value="Genomic_DNA"/>
</dbReference>
<evidence type="ECO:0000313" key="5">
    <source>
        <dbReference type="EMBL" id="KAF4977265.1"/>
    </source>
</evidence>
<feature type="signal peptide" evidence="3">
    <location>
        <begin position="1"/>
        <end position="18"/>
    </location>
</feature>
<dbReference type="SUPFAM" id="SSF53474">
    <property type="entry name" value="alpha/beta-Hydrolases"/>
    <property type="match status" value="1"/>
</dbReference>
<sequence length="536" mass="57998">MLALTFLATALLAVGAAASLYQKSSDNPTAVIDNGAVVGTKTSLPDSKTPINKFLGIPFGAPPIRFSPPKPAESWSTPYDATEFKPSCIQKFNCPEASLIRTIKNFNTPPPPAGEDEDCLNLDIWAPTDAAPGSKPVLFWIHGGRFSHGSGSLPMNEGSKFAAFEDLVVVTINYRTNIFGFPESLDLPKGEQNLGFLYQRLALDWIQRNIGAFGGDSRQVTIMGDSSGAGSVGALLTSPPDPVPFRAAILQSGDATATLKPSGSWANVTKITGCDKDNFADVLECLRDIPATKLKEHVEKAMLDFKPLSDDGITLSNHPRANRLGSEDDPSLMARVPILAGTTADEGRLPDLKGVDLEAALRFFIPDVTRKQIELFKNLYPLGSTGINNDYDQVATILTEAEAQCPARFTTDEYASVDVKTWRYIYNASFANAEVFKGSGAFHGSEIATLFGTYPEKGATEFQDELSREMQGAWASFIRDPGAGPGWESVPKIGVFGDGVRPDTAQGGEEPLRVVDPDVVDRRCKYFKKMWEDSNP</sequence>
<gene>
    <name evidence="5" type="ORF">FZEAL_6153</name>
</gene>
<dbReference type="AlphaFoldDB" id="A0A8H4XJ45"/>
<dbReference type="PANTHER" id="PTHR43918">
    <property type="entry name" value="ACETYLCHOLINESTERASE"/>
    <property type="match status" value="1"/>
</dbReference>
<keyword evidence="6" id="KW-1185">Reference proteome</keyword>
<dbReference type="OrthoDB" id="408631at2759"/>
<dbReference type="PANTHER" id="PTHR43918:SF4">
    <property type="entry name" value="CARBOXYLIC ESTER HYDROLASE"/>
    <property type="match status" value="1"/>
</dbReference>
<dbReference type="InterPro" id="IPR029058">
    <property type="entry name" value="AB_hydrolase_fold"/>
</dbReference>
<feature type="chain" id="PRO_5034593802" description="Carboxylic ester hydrolase" evidence="3">
    <location>
        <begin position="19"/>
        <end position="536"/>
    </location>
</feature>
<keyword evidence="2 3" id="KW-0378">Hydrolase</keyword>
<comment type="similarity">
    <text evidence="1 3">Belongs to the type-B carboxylesterase/lipase family.</text>
</comment>
<comment type="caution">
    <text evidence="5">The sequence shown here is derived from an EMBL/GenBank/DDBJ whole genome shotgun (WGS) entry which is preliminary data.</text>
</comment>